<protein>
    <submittedName>
        <fullName evidence="1">Uncharacterized protein</fullName>
    </submittedName>
</protein>
<dbReference type="STRING" id="1238425.J07HQW2_00116"/>
<organism evidence="1 2">
    <name type="scientific">Haloquadratum walsbyi J07HQW2</name>
    <dbReference type="NCBI Taxonomy" id="1238425"/>
    <lineage>
        <taxon>Archaea</taxon>
        <taxon>Methanobacteriati</taxon>
        <taxon>Methanobacteriota</taxon>
        <taxon>Stenosarchaea group</taxon>
        <taxon>Halobacteria</taxon>
        <taxon>Halobacteriales</taxon>
        <taxon>Haloferacaceae</taxon>
        <taxon>Haloquadratum</taxon>
    </lineage>
</organism>
<dbReference type="Proteomes" id="UP000030710">
    <property type="component" value="Unassembled WGS sequence"/>
</dbReference>
<accession>U1NAP0</accession>
<reference evidence="1 2" key="1">
    <citation type="journal article" date="2013" name="PLoS ONE">
        <title>Assembly-driven community genomics of a hypersaline microbial ecosystem.</title>
        <authorList>
            <person name="Podell S."/>
            <person name="Ugalde J.A."/>
            <person name="Narasingarao P."/>
            <person name="Banfield J.F."/>
            <person name="Heidelberg K.B."/>
            <person name="Allen E.E."/>
        </authorList>
    </citation>
    <scope>NUCLEOTIDE SEQUENCE [LARGE SCALE GENOMIC DNA]</scope>
    <source>
        <strain evidence="2">J07HQW2</strain>
    </source>
</reference>
<dbReference type="EMBL" id="KE356561">
    <property type="protein sequence ID" value="ERG93683.1"/>
    <property type="molecule type" value="Genomic_DNA"/>
</dbReference>
<gene>
    <name evidence="1" type="ORF">J07HQW2_00116</name>
</gene>
<name>U1NAP0_9EURY</name>
<dbReference type="AlphaFoldDB" id="U1NAP0"/>
<dbReference type="HOGENOM" id="CLU_932571_0_0_2"/>
<proteinExistence type="predicted"/>
<sequence>MIVIVFISASITAPVFLDVVLTNSEPINADIGFQSNTDATVTVDIKSLFDIDYVTLSYGSSIKTVKDTPQSIIFTPEPGNITDPLTVIGYRGQDTEVIDRFYFSKTAATLVEMKSSTCDSPGTCSATIHVDGIPIKEVSSGINILIVDESGAVTEYATGDTHTNSQFKTYFIADETRSTNKCGNSCGDEIQQFIETNAEETDDILLIGGGQPGRNIRDPSDGINAELEEFYRDLGGQFSGDLNLEENDSWILVTTKSDSSNSNAQLSYEYIPQFERHTPRGKQSGIGNVTAVYLADLG</sequence>
<evidence type="ECO:0000313" key="1">
    <source>
        <dbReference type="EMBL" id="ERG93683.1"/>
    </source>
</evidence>
<evidence type="ECO:0000313" key="2">
    <source>
        <dbReference type="Proteomes" id="UP000030710"/>
    </source>
</evidence>